<keyword evidence="5 11" id="KW-0132">Cell division</keyword>
<evidence type="ECO:0000256" key="12">
    <source>
        <dbReference type="SAM" id="MobiDB-lite"/>
    </source>
</evidence>
<dbReference type="NCBIfam" id="TIGR00115">
    <property type="entry name" value="tig"/>
    <property type="match status" value="1"/>
</dbReference>
<dbReference type="InterPro" id="IPR005215">
    <property type="entry name" value="Trig_fac"/>
</dbReference>
<dbReference type="HAMAP" id="MF_00303">
    <property type="entry name" value="Trigger_factor_Tig"/>
    <property type="match status" value="1"/>
</dbReference>
<keyword evidence="9 11" id="KW-0131">Cell cycle</keyword>
<comment type="domain">
    <text evidence="11">Consists of 3 domains; the N-terminus binds the ribosome, the middle domain has PPIase activity, while the C-terminus has intrinsic chaperone activity on its own.</text>
</comment>
<dbReference type="Pfam" id="PF05698">
    <property type="entry name" value="Trigger_C"/>
    <property type="match status" value="1"/>
</dbReference>
<feature type="compositionally biased region" description="Acidic residues" evidence="12">
    <location>
        <begin position="424"/>
        <end position="451"/>
    </location>
</feature>
<dbReference type="GO" id="GO:0043335">
    <property type="term" value="P:protein unfolding"/>
    <property type="evidence" value="ECO:0007669"/>
    <property type="project" value="TreeGrafter"/>
</dbReference>
<dbReference type="InterPro" id="IPR008880">
    <property type="entry name" value="Trigger_fac_C"/>
</dbReference>
<comment type="similarity">
    <text evidence="2 11">Belongs to the FKBP-type PPIase family. Tig subfamily.</text>
</comment>
<keyword evidence="11" id="KW-0963">Cytoplasm</keyword>
<sequence length="534" mass="57860">MVNSTVEKLSPTRVKLHITVSPEDLKPGIQHAYEHIARDVQVPGFRKGKVPAPIIDQRVGRGAVIEHAVNEGLDGFFRSAVAENDVKVLGRPQADIVEWPSEKDFSGDLVVDVEVDVRPEFEIPAYEGLTVTVDAVEIDDAKIDEELDNLRARFGTLVPVDRPAAKGDFVELDLVAKIGDEEIDRAEGVSYEVGSGELLDGIDEAIDSLTAGEDTTFRSKLVGGDHAGEEAEVAVTVKAVKERELPEADDDFAQMASEFDTIAELRESLKETAASRSAFSQGSAARDQLVDTLLEAVEIPVPASLIEDEVHRHLEQENRLEDDEHRAEVTEASEKQFRTQILFDAIAEQLDVQVSQDEFTQYLIQASTQYGMSPQDFVQALQQGNQLPALMGDVARNKAIAIVLGKVTVVDSAGNSVDVSDFAAVDDESDEAEEISADEAPADAPAEEEAVEAPAAKKKPAAKKPAAKKAAAEPKAEEPAAEEQPKKRATRKKAEPKADEAAAEEPAAEEKPKKRATRKKAEPKAEETPAEKAE</sequence>
<dbReference type="GO" id="GO:0051083">
    <property type="term" value="P:'de novo' cotranslational protein folding"/>
    <property type="evidence" value="ECO:0007669"/>
    <property type="project" value="TreeGrafter"/>
</dbReference>
<evidence type="ECO:0000259" key="14">
    <source>
        <dbReference type="Pfam" id="PF05698"/>
    </source>
</evidence>
<dbReference type="InterPro" id="IPR008881">
    <property type="entry name" value="Trigger_fac_ribosome-bd_bac"/>
</dbReference>
<feature type="compositionally biased region" description="Basic residues" evidence="12">
    <location>
        <begin position="456"/>
        <end position="467"/>
    </location>
</feature>
<dbReference type="InterPro" id="IPR027304">
    <property type="entry name" value="Trigger_fact/SurA_dom_sf"/>
</dbReference>
<dbReference type="OrthoDB" id="9767721at2"/>
<dbReference type="InterPro" id="IPR046357">
    <property type="entry name" value="PPIase_dom_sf"/>
</dbReference>
<proteinExistence type="inferred from homology"/>
<dbReference type="PANTHER" id="PTHR30560:SF3">
    <property type="entry name" value="TRIGGER FACTOR-LIKE PROTEIN TIG, CHLOROPLASTIC"/>
    <property type="match status" value="1"/>
</dbReference>
<evidence type="ECO:0000256" key="9">
    <source>
        <dbReference type="ARBA" id="ARBA00023306"/>
    </source>
</evidence>
<feature type="compositionally biased region" description="Basic and acidic residues" evidence="12">
    <location>
        <begin position="470"/>
        <end position="500"/>
    </location>
</feature>
<evidence type="ECO:0000256" key="11">
    <source>
        <dbReference type="HAMAP-Rule" id="MF_00303"/>
    </source>
</evidence>
<accession>A0A6I6DP87</accession>
<evidence type="ECO:0000259" key="13">
    <source>
        <dbReference type="Pfam" id="PF05697"/>
    </source>
</evidence>
<comment type="subcellular location">
    <subcellularLocation>
        <location evidence="11">Cytoplasm</location>
    </subcellularLocation>
    <text evidence="11">About half TF is bound to the ribosome near the polypeptide exit tunnel while the other half is free in the cytoplasm.</text>
</comment>
<dbReference type="GO" id="GO:0051301">
    <property type="term" value="P:cell division"/>
    <property type="evidence" value="ECO:0007669"/>
    <property type="project" value="UniProtKB-KW"/>
</dbReference>
<dbReference type="RefSeq" id="WP_156241062.1">
    <property type="nucleotide sequence ID" value="NZ_BAAAZL010000002.1"/>
</dbReference>
<organism evidence="15 16">
    <name type="scientific">Microbacterium oryzae</name>
    <dbReference type="NCBI Taxonomy" id="743009"/>
    <lineage>
        <taxon>Bacteria</taxon>
        <taxon>Bacillati</taxon>
        <taxon>Actinomycetota</taxon>
        <taxon>Actinomycetes</taxon>
        <taxon>Micrococcales</taxon>
        <taxon>Microbacteriaceae</taxon>
        <taxon>Microbacterium</taxon>
    </lineage>
</organism>
<keyword evidence="7 11" id="KW-0143">Chaperone</keyword>
<dbReference type="SUPFAM" id="SSF102735">
    <property type="entry name" value="Trigger factor ribosome-binding domain"/>
    <property type="match status" value="1"/>
</dbReference>
<evidence type="ECO:0000256" key="6">
    <source>
        <dbReference type="ARBA" id="ARBA00023110"/>
    </source>
</evidence>
<dbReference type="Proteomes" id="UP000422989">
    <property type="component" value="Chromosome"/>
</dbReference>
<dbReference type="KEGG" id="moj:D7D94_02485"/>
<keyword evidence="8 11" id="KW-0413">Isomerase</keyword>
<keyword evidence="6 11" id="KW-0697">Rotamase</keyword>
<dbReference type="GO" id="GO:0044183">
    <property type="term" value="F:protein folding chaperone"/>
    <property type="evidence" value="ECO:0007669"/>
    <property type="project" value="TreeGrafter"/>
</dbReference>
<dbReference type="Gene3D" id="1.10.3120.10">
    <property type="entry name" value="Trigger factor, C-terminal domain"/>
    <property type="match status" value="1"/>
</dbReference>
<dbReference type="GO" id="GO:0015031">
    <property type="term" value="P:protein transport"/>
    <property type="evidence" value="ECO:0007669"/>
    <property type="project" value="UniProtKB-UniRule"/>
</dbReference>
<dbReference type="EC" id="5.2.1.8" evidence="3 11"/>
<dbReference type="PANTHER" id="PTHR30560">
    <property type="entry name" value="TRIGGER FACTOR CHAPERONE AND PEPTIDYL-PROLYL CIS/TRANS ISOMERASE"/>
    <property type="match status" value="1"/>
</dbReference>
<evidence type="ECO:0000256" key="4">
    <source>
        <dbReference type="ARBA" id="ARBA00016902"/>
    </source>
</evidence>
<comment type="function">
    <text evidence="11">Involved in protein export. Acts as a chaperone by maintaining the newly synthesized protein in an open conformation. Functions as a peptidyl-prolyl cis-trans isomerase.</text>
</comment>
<evidence type="ECO:0000256" key="8">
    <source>
        <dbReference type="ARBA" id="ARBA00023235"/>
    </source>
</evidence>
<evidence type="ECO:0000313" key="16">
    <source>
        <dbReference type="Proteomes" id="UP000422989"/>
    </source>
</evidence>
<dbReference type="Gene3D" id="3.30.70.1050">
    <property type="entry name" value="Trigger factor ribosome-binding domain"/>
    <property type="match status" value="1"/>
</dbReference>
<dbReference type="InterPro" id="IPR037041">
    <property type="entry name" value="Trigger_fac_C_sf"/>
</dbReference>
<dbReference type="GO" id="GO:0043022">
    <property type="term" value="F:ribosome binding"/>
    <property type="evidence" value="ECO:0007669"/>
    <property type="project" value="TreeGrafter"/>
</dbReference>
<name>A0A6I6DP87_9MICO</name>
<feature type="domain" description="Trigger factor ribosome-binding bacterial" evidence="13">
    <location>
        <begin position="3"/>
        <end position="150"/>
    </location>
</feature>
<dbReference type="EMBL" id="CP032550">
    <property type="protein sequence ID" value="QGU26662.1"/>
    <property type="molecule type" value="Genomic_DNA"/>
</dbReference>
<evidence type="ECO:0000313" key="15">
    <source>
        <dbReference type="EMBL" id="QGU26662.1"/>
    </source>
</evidence>
<feature type="domain" description="Trigger factor C-terminal" evidence="14">
    <location>
        <begin position="261"/>
        <end position="404"/>
    </location>
</feature>
<dbReference type="GO" id="GO:0005737">
    <property type="term" value="C:cytoplasm"/>
    <property type="evidence" value="ECO:0007669"/>
    <property type="project" value="UniProtKB-SubCell"/>
</dbReference>
<reference evidence="15 16" key="1">
    <citation type="submission" date="2018-09" db="EMBL/GenBank/DDBJ databases">
        <title>Whole genome sequencing of Microbacterium oryzae strain MB-10T.</title>
        <authorList>
            <person name="Das S.K."/>
        </authorList>
    </citation>
    <scope>NUCLEOTIDE SEQUENCE [LARGE SCALE GENOMIC DNA]</scope>
    <source>
        <strain evidence="15 16">MB-10</strain>
    </source>
</reference>
<dbReference type="Pfam" id="PF05697">
    <property type="entry name" value="Trigger_N"/>
    <property type="match status" value="1"/>
</dbReference>
<protein>
    <recommendedName>
        <fullName evidence="4 11">Trigger factor</fullName>
        <shortName evidence="11">TF</shortName>
        <ecNumber evidence="3 11">5.2.1.8</ecNumber>
    </recommendedName>
    <alternativeName>
        <fullName evidence="10 11">PPIase</fullName>
    </alternativeName>
</protein>
<dbReference type="InterPro" id="IPR036611">
    <property type="entry name" value="Trigger_fac_ribosome-bd_sf"/>
</dbReference>
<evidence type="ECO:0000256" key="5">
    <source>
        <dbReference type="ARBA" id="ARBA00022618"/>
    </source>
</evidence>
<dbReference type="GO" id="GO:0003755">
    <property type="term" value="F:peptidyl-prolyl cis-trans isomerase activity"/>
    <property type="evidence" value="ECO:0007669"/>
    <property type="project" value="UniProtKB-UniRule"/>
</dbReference>
<feature type="compositionally biased region" description="Basic and acidic residues" evidence="12">
    <location>
        <begin position="519"/>
        <end position="534"/>
    </location>
</feature>
<dbReference type="Gene3D" id="3.10.50.40">
    <property type="match status" value="1"/>
</dbReference>
<feature type="region of interest" description="Disordered" evidence="12">
    <location>
        <begin position="421"/>
        <end position="534"/>
    </location>
</feature>
<dbReference type="SUPFAM" id="SSF54534">
    <property type="entry name" value="FKBP-like"/>
    <property type="match status" value="1"/>
</dbReference>
<evidence type="ECO:0000256" key="3">
    <source>
        <dbReference type="ARBA" id="ARBA00013194"/>
    </source>
</evidence>
<gene>
    <name evidence="11" type="primary">tig</name>
    <name evidence="15" type="ORF">D7D94_02485</name>
</gene>
<dbReference type="SUPFAM" id="SSF109998">
    <property type="entry name" value="Triger factor/SurA peptide-binding domain-like"/>
    <property type="match status" value="1"/>
</dbReference>
<evidence type="ECO:0000256" key="7">
    <source>
        <dbReference type="ARBA" id="ARBA00023186"/>
    </source>
</evidence>
<evidence type="ECO:0000256" key="1">
    <source>
        <dbReference type="ARBA" id="ARBA00000971"/>
    </source>
</evidence>
<comment type="catalytic activity">
    <reaction evidence="1 11">
        <text>[protein]-peptidylproline (omega=180) = [protein]-peptidylproline (omega=0)</text>
        <dbReference type="Rhea" id="RHEA:16237"/>
        <dbReference type="Rhea" id="RHEA-COMP:10747"/>
        <dbReference type="Rhea" id="RHEA-COMP:10748"/>
        <dbReference type="ChEBI" id="CHEBI:83833"/>
        <dbReference type="ChEBI" id="CHEBI:83834"/>
        <dbReference type="EC" id="5.2.1.8"/>
    </reaction>
</comment>
<evidence type="ECO:0000256" key="10">
    <source>
        <dbReference type="ARBA" id="ARBA00029986"/>
    </source>
</evidence>
<dbReference type="AlphaFoldDB" id="A0A6I6DP87"/>
<keyword evidence="16" id="KW-1185">Reference proteome</keyword>
<evidence type="ECO:0000256" key="2">
    <source>
        <dbReference type="ARBA" id="ARBA00005464"/>
    </source>
</evidence>